<protein>
    <submittedName>
        <fullName evidence="1">Uncharacterized protein</fullName>
    </submittedName>
</protein>
<organism evidence="1">
    <name type="scientific">marine sediment metagenome</name>
    <dbReference type="NCBI Taxonomy" id="412755"/>
    <lineage>
        <taxon>unclassified sequences</taxon>
        <taxon>metagenomes</taxon>
        <taxon>ecological metagenomes</taxon>
    </lineage>
</organism>
<sequence>MQKGKKQSEMKILKNPLIVTCTVDKEMFEYVKVNYFYRYYGKLNNAEIMRKCFEYVVEMEEADKNLAREKEARMFRF</sequence>
<name>X1CZL3_9ZZZZ</name>
<comment type="caution">
    <text evidence="1">The sequence shown here is derived from an EMBL/GenBank/DDBJ whole genome shotgun (WGS) entry which is preliminary data.</text>
</comment>
<reference evidence="1" key="1">
    <citation type="journal article" date="2014" name="Front. Microbiol.">
        <title>High frequency of phylogenetically diverse reductive dehalogenase-homologous genes in deep subseafloor sedimentary metagenomes.</title>
        <authorList>
            <person name="Kawai M."/>
            <person name="Futagami T."/>
            <person name="Toyoda A."/>
            <person name="Takaki Y."/>
            <person name="Nishi S."/>
            <person name="Hori S."/>
            <person name="Arai W."/>
            <person name="Tsubouchi T."/>
            <person name="Morono Y."/>
            <person name="Uchiyama I."/>
            <person name="Ito T."/>
            <person name="Fujiyama A."/>
            <person name="Inagaki F."/>
            <person name="Takami H."/>
        </authorList>
    </citation>
    <scope>NUCLEOTIDE SEQUENCE</scope>
    <source>
        <strain evidence="1">Expedition CK06-06</strain>
    </source>
</reference>
<dbReference type="EMBL" id="BART01032717">
    <property type="protein sequence ID" value="GAH13966.1"/>
    <property type="molecule type" value="Genomic_DNA"/>
</dbReference>
<accession>X1CZL3</accession>
<gene>
    <name evidence="1" type="ORF">S01H4_56462</name>
</gene>
<dbReference type="AlphaFoldDB" id="X1CZL3"/>
<proteinExistence type="predicted"/>
<evidence type="ECO:0000313" key="1">
    <source>
        <dbReference type="EMBL" id="GAH13966.1"/>
    </source>
</evidence>